<keyword evidence="2 10" id="KW-0963">Cytoplasm</keyword>
<proteinExistence type="inferred from homology"/>
<dbReference type="PIRSF" id="PIRSF002465">
    <property type="entry name" value="Phsphlp_syn_PlsX"/>
    <property type="match status" value="1"/>
</dbReference>
<keyword evidence="4 10" id="KW-0808">Transferase</keyword>
<keyword evidence="5 10" id="KW-0443">Lipid metabolism</keyword>
<dbReference type="InterPro" id="IPR003664">
    <property type="entry name" value="FA_synthesis"/>
</dbReference>
<dbReference type="EMBL" id="RXYK01000014">
    <property type="protein sequence ID" value="RTY36274.1"/>
    <property type="molecule type" value="Genomic_DNA"/>
</dbReference>
<evidence type="ECO:0000256" key="3">
    <source>
        <dbReference type="ARBA" id="ARBA00022516"/>
    </source>
</evidence>
<evidence type="ECO:0000256" key="2">
    <source>
        <dbReference type="ARBA" id="ARBA00022490"/>
    </source>
</evidence>
<comment type="similarity">
    <text evidence="10">Belongs to the PlsX family.</text>
</comment>
<evidence type="ECO:0000256" key="6">
    <source>
        <dbReference type="ARBA" id="ARBA00023209"/>
    </source>
</evidence>
<evidence type="ECO:0000256" key="5">
    <source>
        <dbReference type="ARBA" id="ARBA00023098"/>
    </source>
</evidence>
<dbReference type="SUPFAM" id="SSF53659">
    <property type="entry name" value="Isocitrate/Isopropylmalate dehydrogenase-like"/>
    <property type="match status" value="1"/>
</dbReference>
<keyword evidence="7 10" id="KW-1208">Phospholipid metabolism</keyword>
<gene>
    <name evidence="10 11" type="primary">plsX</name>
    <name evidence="11" type="ORF">EKD02_08455</name>
</gene>
<dbReference type="GO" id="GO:0005737">
    <property type="term" value="C:cytoplasm"/>
    <property type="evidence" value="ECO:0007669"/>
    <property type="project" value="UniProtKB-SubCell"/>
</dbReference>
<dbReference type="UniPathway" id="UPA00085"/>
<dbReference type="PANTHER" id="PTHR30100">
    <property type="entry name" value="FATTY ACID/PHOSPHOLIPID SYNTHESIS PROTEIN PLSX"/>
    <property type="match status" value="1"/>
</dbReference>
<dbReference type="Proteomes" id="UP000279908">
    <property type="component" value="Unassembled WGS sequence"/>
</dbReference>
<keyword evidence="3 10" id="KW-0444">Lipid biosynthesis</keyword>
<evidence type="ECO:0000256" key="1">
    <source>
        <dbReference type="ARBA" id="ARBA00001232"/>
    </source>
</evidence>
<protein>
    <recommendedName>
        <fullName evidence="8 10">Phosphate acyltransferase</fullName>
        <ecNumber evidence="8 10">2.3.1.274</ecNumber>
    </recommendedName>
    <alternativeName>
        <fullName evidence="10">Acyl-ACP phosphotransacylase</fullName>
    </alternativeName>
    <alternativeName>
        <fullName evidence="10">Acyl-[acyl-carrier-protein]--phosphate acyltransferase</fullName>
    </alternativeName>
    <alternativeName>
        <fullName evidence="10">Phosphate-acyl-ACP acyltransferase</fullName>
    </alternativeName>
</protein>
<evidence type="ECO:0000256" key="9">
    <source>
        <dbReference type="ARBA" id="ARBA00046608"/>
    </source>
</evidence>
<evidence type="ECO:0000256" key="4">
    <source>
        <dbReference type="ARBA" id="ARBA00022679"/>
    </source>
</evidence>
<evidence type="ECO:0000256" key="8">
    <source>
        <dbReference type="ARBA" id="ARBA00024069"/>
    </source>
</evidence>
<evidence type="ECO:0000256" key="7">
    <source>
        <dbReference type="ARBA" id="ARBA00023264"/>
    </source>
</evidence>
<dbReference type="GO" id="GO:0006633">
    <property type="term" value="P:fatty acid biosynthetic process"/>
    <property type="evidence" value="ECO:0007669"/>
    <property type="project" value="UniProtKB-UniRule"/>
</dbReference>
<dbReference type="Gene3D" id="3.40.718.10">
    <property type="entry name" value="Isopropylmalate Dehydrogenase"/>
    <property type="match status" value="1"/>
</dbReference>
<dbReference type="RefSeq" id="WP_126384997.1">
    <property type="nucleotide sequence ID" value="NZ_CP041698.1"/>
</dbReference>
<comment type="caution">
    <text evidence="11">The sequence shown here is derived from an EMBL/GenBank/DDBJ whole genome shotgun (WGS) entry which is preliminary data.</text>
</comment>
<evidence type="ECO:0000313" key="11">
    <source>
        <dbReference type="EMBL" id="RTY36274.1"/>
    </source>
</evidence>
<comment type="pathway">
    <text evidence="10">Lipid metabolism; phospholipid metabolism.</text>
</comment>
<dbReference type="HAMAP" id="MF_00019">
    <property type="entry name" value="PlsX"/>
    <property type="match status" value="1"/>
</dbReference>
<sequence length="342" mass="36445">MLTIAVDAMGGDNAPACVIEGTIQALKESGNKFEVVLIGQAEIVEPMLAREETDGLNLRFLHAPEVVTMDDVPATAVKTKQNSSLVRGLQLCKTKEADAFVSAGNTGAQMAASLFVLGRLPGVLRPTIYAYFPRLQEEGLTNIVDVGANVDCKPENLLQFAEMLSIYQKYAAGIEQPQVGLLNIGEEEGKGSDTLKQAYNLLKEADGHGKINFIGNIEGHDILKGKATIVVCDGLVGNTILKFGESIPEFLGTLFKRALGSTVASGGMDEKTAAVTTAMFKGMFKSFDVEEVGGVPFLGVDGISIVGHGRSSSRAIKNMIFMAGHMIERKVNQHIAEVLSGQ</sequence>
<accession>A0A432ASW6</accession>
<evidence type="ECO:0000313" key="12">
    <source>
        <dbReference type="Proteomes" id="UP000279908"/>
    </source>
</evidence>
<comment type="function">
    <text evidence="10">Catalyzes the reversible formation of acyl-phosphate (acyl-PO(4)) from acyl-[acyl-carrier-protein] (acyl-ACP). This enzyme utilizes acyl-ACP as fatty acyl donor, but not acyl-CoA.</text>
</comment>
<comment type="subcellular location">
    <subcellularLocation>
        <location evidence="10">Cytoplasm</location>
    </subcellularLocation>
    <text evidence="10">Associated with the membrane possibly through PlsY.</text>
</comment>
<reference evidence="11 12" key="1">
    <citation type="submission" date="2018-12" db="EMBL/GenBank/DDBJ databases">
        <authorList>
            <person name="Lunina O.N."/>
            <person name="Grouzdev D.S."/>
            <person name="Gorlenko V.M."/>
            <person name="Savvichev A.S."/>
        </authorList>
    </citation>
    <scope>NUCLEOTIDE SEQUENCE [LARGE SCALE GENOMIC DNA]</scope>
    <source>
        <strain evidence="11 12">BrKhr-17</strain>
    </source>
</reference>
<keyword evidence="11" id="KW-0012">Acyltransferase</keyword>
<dbReference type="NCBIfam" id="TIGR00182">
    <property type="entry name" value="plsX"/>
    <property type="match status" value="1"/>
</dbReference>
<keyword evidence="6 10" id="KW-0594">Phospholipid biosynthesis</keyword>
<dbReference type="PANTHER" id="PTHR30100:SF1">
    <property type="entry name" value="PHOSPHATE ACYLTRANSFERASE"/>
    <property type="match status" value="1"/>
</dbReference>
<name>A0A432ASW6_CHLPH</name>
<evidence type="ECO:0000256" key="10">
    <source>
        <dbReference type="HAMAP-Rule" id="MF_00019"/>
    </source>
</evidence>
<dbReference type="AlphaFoldDB" id="A0A432ASW6"/>
<dbReference type="GO" id="GO:0043811">
    <property type="term" value="F:phosphate:acyl-[acyl carrier protein] acyltransferase activity"/>
    <property type="evidence" value="ECO:0007669"/>
    <property type="project" value="UniProtKB-UniRule"/>
</dbReference>
<dbReference type="InterPro" id="IPR012281">
    <property type="entry name" value="Phospholipid_synth_PlsX-like"/>
</dbReference>
<organism evidence="11 12">
    <name type="scientific">Chlorobium phaeovibrioides</name>
    <dbReference type="NCBI Taxonomy" id="1094"/>
    <lineage>
        <taxon>Bacteria</taxon>
        <taxon>Pseudomonadati</taxon>
        <taxon>Chlorobiota</taxon>
        <taxon>Chlorobiia</taxon>
        <taxon>Chlorobiales</taxon>
        <taxon>Chlorobiaceae</taxon>
        <taxon>Chlorobium/Pelodictyon group</taxon>
        <taxon>Chlorobium</taxon>
    </lineage>
</organism>
<dbReference type="Pfam" id="PF02504">
    <property type="entry name" value="FA_synthesis"/>
    <property type="match status" value="1"/>
</dbReference>
<dbReference type="EC" id="2.3.1.274" evidence="8 10"/>
<comment type="subunit">
    <text evidence="9 10">Homodimer. Probably interacts with PlsY.</text>
</comment>
<dbReference type="GO" id="GO:0008654">
    <property type="term" value="P:phospholipid biosynthetic process"/>
    <property type="evidence" value="ECO:0007669"/>
    <property type="project" value="UniProtKB-KW"/>
</dbReference>
<comment type="catalytic activity">
    <reaction evidence="1 10">
        <text>a fatty acyl-[ACP] + phosphate = an acyl phosphate + holo-[ACP]</text>
        <dbReference type="Rhea" id="RHEA:42292"/>
        <dbReference type="Rhea" id="RHEA-COMP:9685"/>
        <dbReference type="Rhea" id="RHEA-COMP:14125"/>
        <dbReference type="ChEBI" id="CHEBI:43474"/>
        <dbReference type="ChEBI" id="CHEBI:59918"/>
        <dbReference type="ChEBI" id="CHEBI:64479"/>
        <dbReference type="ChEBI" id="CHEBI:138651"/>
        <dbReference type="EC" id="2.3.1.274"/>
    </reaction>
</comment>